<dbReference type="EMBL" id="LFRF01000020">
    <property type="protein sequence ID" value="KND89207.1"/>
    <property type="molecule type" value="Genomic_DNA"/>
</dbReference>
<sequence length="211" mass="22346">MAGAKAIGAGVADYHQLGHPIQARIKKAVEDLSGLPPEAIKWGVDGCNMASPALPLHSLGLVNAMFAQAADVVERGDAVSQRTQNMARIFNAMAQHPAMVAGDERFCTVLMEAYSGRLIGKVGADGCYGIGVRESEQTRRLGAEGSIGIAAKIEDGSLDILYAALAEILEQLQLGTPEMRQKLDGLHHKNIVNTAGVVTGGLSFPFRIREV</sequence>
<dbReference type="Pfam" id="PF06089">
    <property type="entry name" value="Asparaginase_II"/>
    <property type="match status" value="1"/>
</dbReference>
<comment type="caution">
    <text evidence="1">The sequence shown here is derived from an EMBL/GenBank/DDBJ whole genome shotgun (WGS) entry which is preliminary data.</text>
</comment>
<protein>
    <recommendedName>
        <fullName evidence="3">L-asparaginase</fullName>
    </recommendedName>
</protein>
<name>A0A0L0N554_TOLOC</name>
<dbReference type="OrthoDB" id="4921798at2759"/>
<gene>
    <name evidence="1" type="ORF">TOPH_06220</name>
</gene>
<evidence type="ECO:0008006" key="3">
    <source>
        <dbReference type="Google" id="ProtNLM"/>
    </source>
</evidence>
<evidence type="ECO:0000313" key="1">
    <source>
        <dbReference type="EMBL" id="KND89207.1"/>
    </source>
</evidence>
<dbReference type="PANTHER" id="PTHR42110">
    <property type="entry name" value="L-ASPARAGINASE, PUTATIVE (AFU_ORTHOLOGUE AFUA_3G11890)-RELATED"/>
    <property type="match status" value="1"/>
</dbReference>
<organism evidence="1 2">
    <name type="scientific">Tolypocladium ophioglossoides (strain CBS 100239)</name>
    <name type="common">Snaketongue truffleclub</name>
    <name type="synonym">Elaphocordyceps ophioglossoides</name>
    <dbReference type="NCBI Taxonomy" id="1163406"/>
    <lineage>
        <taxon>Eukaryota</taxon>
        <taxon>Fungi</taxon>
        <taxon>Dikarya</taxon>
        <taxon>Ascomycota</taxon>
        <taxon>Pezizomycotina</taxon>
        <taxon>Sordariomycetes</taxon>
        <taxon>Hypocreomycetidae</taxon>
        <taxon>Hypocreales</taxon>
        <taxon>Ophiocordycipitaceae</taxon>
        <taxon>Tolypocladium</taxon>
    </lineage>
</organism>
<keyword evidence="2" id="KW-1185">Reference proteome</keyword>
<reference evidence="1 2" key="1">
    <citation type="journal article" date="2015" name="BMC Genomics">
        <title>The genome of the truffle-parasite Tolypocladium ophioglossoides and the evolution of antifungal peptaibiotics.</title>
        <authorList>
            <person name="Quandt C.A."/>
            <person name="Bushley K.E."/>
            <person name="Spatafora J.W."/>
        </authorList>
    </citation>
    <scope>NUCLEOTIDE SEQUENCE [LARGE SCALE GENOMIC DNA]</scope>
    <source>
        <strain evidence="1 2">CBS 100239</strain>
    </source>
</reference>
<dbReference type="Proteomes" id="UP000036947">
    <property type="component" value="Unassembled WGS sequence"/>
</dbReference>
<dbReference type="PANTHER" id="PTHR42110:SF1">
    <property type="entry name" value="L-ASPARAGINASE, PUTATIVE (AFU_ORTHOLOGUE AFUA_3G11890)-RELATED"/>
    <property type="match status" value="1"/>
</dbReference>
<dbReference type="InterPro" id="IPR010349">
    <property type="entry name" value="Asparaginase_II"/>
</dbReference>
<proteinExistence type="predicted"/>
<evidence type="ECO:0000313" key="2">
    <source>
        <dbReference type="Proteomes" id="UP000036947"/>
    </source>
</evidence>
<accession>A0A0L0N554</accession>
<dbReference type="AlphaFoldDB" id="A0A0L0N554"/>